<keyword evidence="1" id="KW-0805">Transcription regulation</keyword>
<dbReference type="InterPro" id="IPR036388">
    <property type="entry name" value="WH-like_DNA-bd_sf"/>
</dbReference>
<evidence type="ECO:0000256" key="1">
    <source>
        <dbReference type="ARBA" id="ARBA00023015"/>
    </source>
</evidence>
<dbReference type="PROSITE" id="PS51118">
    <property type="entry name" value="HTH_HXLR"/>
    <property type="match status" value="1"/>
</dbReference>
<dbReference type="GO" id="GO:0003677">
    <property type="term" value="F:DNA binding"/>
    <property type="evidence" value="ECO:0007669"/>
    <property type="project" value="UniProtKB-KW"/>
</dbReference>
<reference evidence="5" key="1">
    <citation type="journal article" date="2014" name="Genome Biol. Evol.">
        <title>Pangenome evidence for extensive interdomain horizontal transfer affecting lineage core and shell genes in uncultured planktonic thaumarchaeota and euryarchaeota.</title>
        <authorList>
            <person name="Deschamps P."/>
            <person name="Zivanovic Y."/>
            <person name="Moreira D."/>
            <person name="Rodriguez-Valera F."/>
            <person name="Lopez-Garcia P."/>
        </authorList>
    </citation>
    <scope>NUCLEOTIDE SEQUENCE</scope>
</reference>
<dbReference type="Pfam" id="PF01638">
    <property type="entry name" value="HxlR"/>
    <property type="match status" value="1"/>
</dbReference>
<dbReference type="InterPro" id="IPR036390">
    <property type="entry name" value="WH_DNA-bd_sf"/>
</dbReference>
<evidence type="ECO:0000259" key="4">
    <source>
        <dbReference type="PROSITE" id="PS51118"/>
    </source>
</evidence>
<keyword evidence="3" id="KW-0804">Transcription</keyword>
<evidence type="ECO:0000256" key="3">
    <source>
        <dbReference type="ARBA" id="ARBA00023163"/>
    </source>
</evidence>
<dbReference type="SUPFAM" id="SSF46785">
    <property type="entry name" value="Winged helix' DNA-binding domain"/>
    <property type="match status" value="1"/>
</dbReference>
<name>A0A075GMY8_9EURY</name>
<dbReference type="PANTHER" id="PTHR33204:SF18">
    <property type="entry name" value="TRANSCRIPTIONAL REGULATORY PROTEIN"/>
    <property type="match status" value="1"/>
</dbReference>
<feature type="domain" description="HTH hxlR-type" evidence="4">
    <location>
        <begin position="11"/>
        <end position="110"/>
    </location>
</feature>
<dbReference type="Gene3D" id="1.10.10.10">
    <property type="entry name" value="Winged helix-like DNA-binding domain superfamily/Winged helix DNA-binding domain"/>
    <property type="match status" value="1"/>
</dbReference>
<accession>A0A075GMY8</accession>
<sequence>MQPALEEQPICLKSAGKNIVDLLGKSYVLALLYLLFNHDKPVRFNELKHKLSITPTTLSRRLEEFVHWGLVTREVFAEVPARVEYSLSKKGESLGPVLRHLFEWVENNNF</sequence>
<evidence type="ECO:0000313" key="5">
    <source>
        <dbReference type="EMBL" id="AIF05234.1"/>
    </source>
</evidence>
<dbReference type="AlphaFoldDB" id="A0A075GMY8"/>
<organism evidence="5">
    <name type="scientific">uncultured marine group II/III euryarchaeote KM3_181_C06</name>
    <dbReference type="NCBI Taxonomy" id="1457944"/>
    <lineage>
        <taxon>Archaea</taxon>
        <taxon>Methanobacteriati</taxon>
        <taxon>Methanobacteriota</taxon>
        <taxon>environmental samples</taxon>
    </lineage>
</organism>
<dbReference type="PANTHER" id="PTHR33204">
    <property type="entry name" value="TRANSCRIPTIONAL REGULATOR, MARR FAMILY"/>
    <property type="match status" value="1"/>
</dbReference>
<proteinExistence type="predicted"/>
<evidence type="ECO:0000256" key="2">
    <source>
        <dbReference type="ARBA" id="ARBA00023125"/>
    </source>
</evidence>
<dbReference type="InterPro" id="IPR002577">
    <property type="entry name" value="HTH_HxlR"/>
</dbReference>
<protein>
    <submittedName>
        <fullName evidence="5">Putative transcriptional regulator</fullName>
    </submittedName>
</protein>
<keyword evidence="2" id="KW-0238">DNA-binding</keyword>
<dbReference type="EMBL" id="KF900733">
    <property type="protein sequence ID" value="AIF05234.1"/>
    <property type="molecule type" value="Genomic_DNA"/>
</dbReference>